<dbReference type="EMBL" id="LAZR01014576">
    <property type="protein sequence ID" value="KKM16889.1"/>
    <property type="molecule type" value="Genomic_DNA"/>
</dbReference>
<proteinExistence type="predicted"/>
<reference evidence="1" key="1">
    <citation type="journal article" date="2015" name="Nature">
        <title>Complex archaea that bridge the gap between prokaryotes and eukaryotes.</title>
        <authorList>
            <person name="Spang A."/>
            <person name="Saw J.H."/>
            <person name="Jorgensen S.L."/>
            <person name="Zaremba-Niedzwiedzka K."/>
            <person name="Martijn J."/>
            <person name="Lind A.E."/>
            <person name="van Eijk R."/>
            <person name="Schleper C."/>
            <person name="Guy L."/>
            <person name="Ettema T.J."/>
        </authorList>
    </citation>
    <scope>NUCLEOTIDE SEQUENCE</scope>
</reference>
<comment type="caution">
    <text evidence="1">The sequence shown here is derived from an EMBL/GenBank/DDBJ whole genome shotgun (WGS) entry which is preliminary data.</text>
</comment>
<sequence length="27" mass="3413">MSVLLEGRYLPSLHERIKHFHRPRRKR</sequence>
<accession>A0A0F9IAY9</accession>
<feature type="non-terminal residue" evidence="1">
    <location>
        <position position="27"/>
    </location>
</feature>
<dbReference type="AlphaFoldDB" id="A0A0F9IAY9"/>
<gene>
    <name evidence="1" type="ORF">LCGC14_1681290</name>
</gene>
<organism evidence="1">
    <name type="scientific">marine sediment metagenome</name>
    <dbReference type="NCBI Taxonomy" id="412755"/>
    <lineage>
        <taxon>unclassified sequences</taxon>
        <taxon>metagenomes</taxon>
        <taxon>ecological metagenomes</taxon>
    </lineage>
</organism>
<evidence type="ECO:0000313" key="1">
    <source>
        <dbReference type="EMBL" id="KKM16889.1"/>
    </source>
</evidence>
<protein>
    <submittedName>
        <fullName evidence="1">Uncharacterized protein</fullName>
    </submittedName>
</protein>
<name>A0A0F9IAY9_9ZZZZ</name>